<reference evidence="6 7" key="1">
    <citation type="submission" date="2017-12" db="EMBL/GenBank/DDBJ databases">
        <title>Draft genome sequence of Ralstonia pickettii 52.</title>
        <authorList>
            <person name="Zheng B."/>
        </authorList>
    </citation>
    <scope>NUCLEOTIDE SEQUENCE [LARGE SCALE GENOMIC DNA]</scope>
    <source>
        <strain evidence="6 7">52</strain>
    </source>
</reference>
<dbReference type="PRINTS" id="PR00455">
    <property type="entry name" value="HTHTETR"/>
</dbReference>
<accession>A0A2N4TVL2</accession>
<feature type="compositionally biased region" description="Low complexity" evidence="4">
    <location>
        <begin position="11"/>
        <end position="24"/>
    </location>
</feature>
<feature type="DNA-binding region" description="H-T-H motif" evidence="3">
    <location>
        <begin position="63"/>
        <end position="82"/>
    </location>
</feature>
<gene>
    <name evidence="6" type="ORF">C0Q88_03300</name>
</gene>
<dbReference type="InterPro" id="IPR001647">
    <property type="entry name" value="HTH_TetR"/>
</dbReference>
<dbReference type="GO" id="GO:0003700">
    <property type="term" value="F:DNA-binding transcription factor activity"/>
    <property type="evidence" value="ECO:0007669"/>
    <property type="project" value="TreeGrafter"/>
</dbReference>
<dbReference type="PANTHER" id="PTHR30055:SF183">
    <property type="entry name" value="NUCLEOID OCCLUSION FACTOR SLMA"/>
    <property type="match status" value="1"/>
</dbReference>
<evidence type="ECO:0000313" key="6">
    <source>
        <dbReference type="EMBL" id="PLC43752.1"/>
    </source>
</evidence>
<dbReference type="SUPFAM" id="SSF46689">
    <property type="entry name" value="Homeodomain-like"/>
    <property type="match status" value="1"/>
</dbReference>
<dbReference type="InterPro" id="IPR041490">
    <property type="entry name" value="KstR2_TetR_C"/>
</dbReference>
<dbReference type="InterPro" id="IPR009057">
    <property type="entry name" value="Homeodomain-like_sf"/>
</dbReference>
<dbReference type="PROSITE" id="PS50977">
    <property type="entry name" value="HTH_TETR_2"/>
    <property type="match status" value="1"/>
</dbReference>
<dbReference type="EMBL" id="PKQE01000001">
    <property type="protein sequence ID" value="PLC43752.1"/>
    <property type="molecule type" value="Genomic_DNA"/>
</dbReference>
<proteinExistence type="predicted"/>
<dbReference type="GO" id="GO:0000976">
    <property type="term" value="F:transcription cis-regulatory region binding"/>
    <property type="evidence" value="ECO:0007669"/>
    <property type="project" value="TreeGrafter"/>
</dbReference>
<dbReference type="Proteomes" id="UP000234456">
    <property type="component" value="Unassembled WGS sequence"/>
</dbReference>
<dbReference type="PANTHER" id="PTHR30055">
    <property type="entry name" value="HTH-TYPE TRANSCRIPTIONAL REGULATOR RUTR"/>
    <property type="match status" value="1"/>
</dbReference>
<keyword evidence="1" id="KW-0175">Coiled coil</keyword>
<comment type="caution">
    <text evidence="6">The sequence shown here is derived from an EMBL/GenBank/DDBJ whole genome shotgun (WGS) entry which is preliminary data.</text>
</comment>
<keyword evidence="2 3" id="KW-0238">DNA-binding</keyword>
<dbReference type="Gene3D" id="1.10.357.10">
    <property type="entry name" value="Tetracycline Repressor, domain 2"/>
    <property type="match status" value="1"/>
</dbReference>
<evidence type="ECO:0000256" key="2">
    <source>
        <dbReference type="ARBA" id="ARBA00023125"/>
    </source>
</evidence>
<organism evidence="6 7">
    <name type="scientific">Ralstonia pickettii</name>
    <name type="common">Burkholderia pickettii</name>
    <dbReference type="NCBI Taxonomy" id="329"/>
    <lineage>
        <taxon>Bacteria</taxon>
        <taxon>Pseudomonadati</taxon>
        <taxon>Pseudomonadota</taxon>
        <taxon>Betaproteobacteria</taxon>
        <taxon>Burkholderiales</taxon>
        <taxon>Burkholderiaceae</taxon>
        <taxon>Ralstonia</taxon>
    </lineage>
</organism>
<dbReference type="OrthoDB" id="5523834at2"/>
<feature type="compositionally biased region" description="Pro residues" evidence="4">
    <location>
        <begin position="1"/>
        <end position="10"/>
    </location>
</feature>
<dbReference type="InterPro" id="IPR036271">
    <property type="entry name" value="Tet_transcr_reg_TetR-rel_C_sf"/>
</dbReference>
<dbReference type="RefSeq" id="WP_102064352.1">
    <property type="nucleotide sequence ID" value="NZ_PKQE01000001.1"/>
</dbReference>
<dbReference type="SUPFAM" id="SSF48498">
    <property type="entry name" value="Tetracyclin repressor-like, C-terminal domain"/>
    <property type="match status" value="1"/>
</dbReference>
<feature type="region of interest" description="Disordered" evidence="4">
    <location>
        <begin position="1"/>
        <end position="42"/>
    </location>
</feature>
<evidence type="ECO:0000256" key="3">
    <source>
        <dbReference type="PROSITE-ProRule" id="PRU00335"/>
    </source>
</evidence>
<evidence type="ECO:0000259" key="5">
    <source>
        <dbReference type="PROSITE" id="PS50977"/>
    </source>
</evidence>
<dbReference type="Pfam" id="PF17932">
    <property type="entry name" value="TetR_C_24"/>
    <property type="match status" value="1"/>
</dbReference>
<protein>
    <submittedName>
        <fullName evidence="6">TetR family transcriptional regulator</fullName>
    </submittedName>
</protein>
<dbReference type="InterPro" id="IPR050109">
    <property type="entry name" value="HTH-type_TetR-like_transc_reg"/>
</dbReference>
<dbReference type="Pfam" id="PF00440">
    <property type="entry name" value="TetR_N"/>
    <property type="match status" value="1"/>
</dbReference>
<evidence type="ECO:0000313" key="7">
    <source>
        <dbReference type="Proteomes" id="UP000234456"/>
    </source>
</evidence>
<evidence type="ECO:0000256" key="4">
    <source>
        <dbReference type="SAM" id="MobiDB-lite"/>
    </source>
</evidence>
<evidence type="ECO:0000256" key="1">
    <source>
        <dbReference type="ARBA" id="ARBA00023054"/>
    </source>
</evidence>
<feature type="domain" description="HTH tetR-type" evidence="5">
    <location>
        <begin position="40"/>
        <end position="100"/>
    </location>
</feature>
<name>A0A2N4TVL2_RALPI</name>
<dbReference type="AlphaFoldDB" id="A0A2N4TVL2"/>
<sequence>MPKPATPNPPESATEGASEAATEAEAPRRKRGRPAQDANEGLRRALIEQSARLFREKGYGNTTVRDIAAATGVHAGSWFYYFKTKQDILQAVIEHGLTVALADIEAIDIDHLPPREAMRQLVRAHLYTLLAPNQDFIPVMLYEWRSLDAQAQERIIALKDRYEDIWTRVIDRLRASGEWAHPTSVDRLLMFGALNWTAQWYQAGAGISIDALADQAVLFILRTPPQPAA</sequence>